<protein>
    <submittedName>
        <fullName evidence="2">Uncharacterized protein</fullName>
    </submittedName>
</protein>
<feature type="compositionally biased region" description="Polar residues" evidence="1">
    <location>
        <begin position="39"/>
        <end position="50"/>
    </location>
</feature>
<gene>
    <name evidence="2" type="ORF">CRENBAI_015262</name>
</gene>
<evidence type="ECO:0000256" key="1">
    <source>
        <dbReference type="SAM" id="MobiDB-lite"/>
    </source>
</evidence>
<dbReference type="AlphaFoldDB" id="A0AAV9SJZ8"/>
<proteinExistence type="predicted"/>
<reference evidence="2 3" key="1">
    <citation type="submission" date="2021-06" db="EMBL/GenBank/DDBJ databases">
        <authorList>
            <person name="Palmer J.M."/>
        </authorList>
    </citation>
    <scope>NUCLEOTIDE SEQUENCE [LARGE SCALE GENOMIC DNA]</scope>
    <source>
        <strain evidence="2 3">MEX-2019</strain>
        <tissue evidence="2">Muscle</tissue>
    </source>
</reference>
<evidence type="ECO:0000313" key="2">
    <source>
        <dbReference type="EMBL" id="KAK5621766.1"/>
    </source>
</evidence>
<keyword evidence="3" id="KW-1185">Reference proteome</keyword>
<dbReference type="EMBL" id="JAHHUM010000293">
    <property type="protein sequence ID" value="KAK5621766.1"/>
    <property type="molecule type" value="Genomic_DNA"/>
</dbReference>
<dbReference type="Proteomes" id="UP001311232">
    <property type="component" value="Unassembled WGS sequence"/>
</dbReference>
<accession>A0AAV9SJZ8</accession>
<evidence type="ECO:0000313" key="3">
    <source>
        <dbReference type="Proteomes" id="UP001311232"/>
    </source>
</evidence>
<name>A0AAV9SJZ8_9TELE</name>
<sequence length="120" mass="13070">MPQPPLRKPNSGTGSNGGLGPAPGSNTTQHQERKGCPQEPSSTPVALNQPNRPPRAIGHQTGAHHHFMCGMSNHTDNTPPSWAAPYGFVKDPQANPTPQVLPLHPVRVFLKFDRRDTVMW</sequence>
<feature type="region of interest" description="Disordered" evidence="1">
    <location>
        <begin position="1"/>
        <end position="72"/>
    </location>
</feature>
<comment type="caution">
    <text evidence="2">The sequence shown here is derived from an EMBL/GenBank/DDBJ whole genome shotgun (WGS) entry which is preliminary data.</text>
</comment>
<organism evidence="2 3">
    <name type="scientific">Crenichthys baileyi</name>
    <name type="common">White River springfish</name>
    <dbReference type="NCBI Taxonomy" id="28760"/>
    <lineage>
        <taxon>Eukaryota</taxon>
        <taxon>Metazoa</taxon>
        <taxon>Chordata</taxon>
        <taxon>Craniata</taxon>
        <taxon>Vertebrata</taxon>
        <taxon>Euteleostomi</taxon>
        <taxon>Actinopterygii</taxon>
        <taxon>Neopterygii</taxon>
        <taxon>Teleostei</taxon>
        <taxon>Neoteleostei</taxon>
        <taxon>Acanthomorphata</taxon>
        <taxon>Ovalentaria</taxon>
        <taxon>Atherinomorphae</taxon>
        <taxon>Cyprinodontiformes</taxon>
        <taxon>Goodeidae</taxon>
        <taxon>Crenichthys</taxon>
    </lineage>
</organism>